<keyword evidence="6" id="KW-0067">ATP-binding</keyword>
<dbReference type="EC" id="3.6.4.13" evidence="2"/>
<evidence type="ECO:0000256" key="4">
    <source>
        <dbReference type="ARBA" id="ARBA00022801"/>
    </source>
</evidence>
<dbReference type="SUPFAM" id="SSF54768">
    <property type="entry name" value="dsRNA-binding domain-like"/>
    <property type="match status" value="1"/>
</dbReference>
<dbReference type="FunFam" id="3.40.50.300:FF:000500">
    <property type="entry name" value="ATP-dependent RNA helicase DHX29"/>
    <property type="match status" value="1"/>
</dbReference>
<gene>
    <name evidence="13" type="ORF">LSCM1_02350</name>
</gene>
<evidence type="ECO:0000256" key="6">
    <source>
        <dbReference type="ARBA" id="ARBA00022840"/>
    </source>
</evidence>
<dbReference type="InterPro" id="IPR007502">
    <property type="entry name" value="Helicase-assoc_dom"/>
</dbReference>
<keyword evidence="14" id="KW-1185">Reference proteome</keyword>
<dbReference type="Pfam" id="PF00035">
    <property type="entry name" value="dsrm"/>
    <property type="match status" value="1"/>
</dbReference>
<dbReference type="InterPro" id="IPR048333">
    <property type="entry name" value="HA2_WH"/>
</dbReference>
<dbReference type="FunFam" id="3.40.50.300:FF:002676">
    <property type="entry name" value="ATP-dependent DEAH-box RNA helicase, putative"/>
    <property type="match status" value="1"/>
</dbReference>
<dbReference type="GeneID" id="92512445"/>
<evidence type="ECO:0000256" key="1">
    <source>
        <dbReference type="ARBA" id="ARBA00008792"/>
    </source>
</evidence>
<evidence type="ECO:0000256" key="5">
    <source>
        <dbReference type="ARBA" id="ARBA00022806"/>
    </source>
</evidence>
<dbReference type="GO" id="GO:0003723">
    <property type="term" value="F:RNA binding"/>
    <property type="evidence" value="ECO:0007669"/>
    <property type="project" value="UniProtKB-UniRule"/>
</dbReference>
<dbReference type="InterPro" id="IPR001650">
    <property type="entry name" value="Helicase_C-like"/>
</dbReference>
<dbReference type="Pfam" id="PF00271">
    <property type="entry name" value="Helicase_C"/>
    <property type="match status" value="1"/>
</dbReference>
<sequence>MLCISRSRAALTLPSTTSSAVGLNLVYAARRLPAAVRLSCAVWAWLPPLLSCRKSASGSFHRPAWPCYGPLSTSLRHSGSCSSTPEVIHPEEVDFISTQETWVRTSKAEASDARASSTTAASTLTPAWSTTSSPELPSIFADVKDVDPFTRARILGFVRRNLAAGAQAPDGSSATVGFHTEAVCGGELFHARLQLPVTRMARQLVEEMSRVGESSAPTVLWAHGLSNTAKDAEVLAAMHAEQMADLLGYHVFTLPSKQHKHAEAARAAGRYASSPQDEDSGPSTVQRMAQWPLPLRRVLTDEETEGGEWQLVNTSTSVRHYISPDHTLLSPCLLDLNARARIEALFARPPHDCPSFAQQLSTERVRTLTASSASGGGEEAMVARLVLPSQVTGITNSPVELVASGKATERATAVLLACMHAELLLDAVGVPIFVDPVTQKAHAMAAWSYGRPAPLPGAKPKNPSHVHLPQPLKELVMVSAGACRARTSPRSAEEDWFHRHDVVTEQSGTFVETAVAETTAMDDITAFLRAHGAIRVAAPFLQVAIGSRVKSTVLLPLPDRYGIRGGVGIASNAKDADTLAAMHALDVLCMLGIPVKGTAALDTAWKRARREQVPDVPDELTDVSAPSPPARRCSAKKLGAQVAVSAEVFSEDAAFVDGTQAKPAMAPTTPTASRRRVAKRARLASEAPTPAEGAPQAEADEQLDAVRAVVPRELWDMQADSPDGYIIISPGVPEGSVLAAYAITSPRKMDKLAKGRVLEYLATVGRRLDDVLVVRQALSEDETEGQPRHRCALKVPLPAVCGEPRIALGEADTIADAEYAACMHAELILDALGVCLYTDPVKQRRHAEACAQRGRWAPPTSGKERASSTPCPPPLRCEQAGYLHRERPPEAKKKCGRSPSNPQETTKPRLVAEGNLEKRVDSSPLSAGATKTDAPTAETVKTASVTDAEEFEYLTESQLDTVSKNRVQYYLRYEGISAIPITFTTLTRQGVLVHVAAWSLPVPARYGSETEEQKPLEYTVKGAATTRKDAELLLWMHAERTLDFLGIPLFPNLPKLQAYHAKRAKLEGRIAPVDVTPPTTPLLHPSNLPVKPLRLRLQYCRVDLTIPSPPCSSADLEANACITAEEWEAYVEACSAYVSAKQMAMKNSFYEEHRVPRTGDVVIDAALAEAEAKPADDDARLRLAAYALETAKQYTARYESYAVGPAHNRITYAAVPIPGFEFLRGLGVGPNKQQAQRRAAMHALAVLRRIDESYEDKFGAAMTLVNKSKAARSTKEKDESGADDEFDLNTFSTLPLINADAESSLTRQEQRHLKRFGSLFISQLAWYSKRGEFTSDGKKRAVRLYTVCFDLPAPEERHFVRLLPREESAVELKKPSLSTVITLDATNLEAASPDSTRVKTGAVFSARVSVVDESGRKLTAKCGGGGDAENVMCAYEKLFVTMEANVPAMKQITGMLKLNPNLMPELIPSLRIPEALRQRMQACLRSQEDIVAASSALHGGASSGSGQSTSCEVRKVKNDGGEESSTTEAPQAADSEAEASAYLLEQLQRRITSPVYLEKFATRRAELSIAQHKHEILEAVRKNPIVIICGTTGCGKTTQVPQYILDEETLKGNGGRCSIVVTQPRRLSAVSIAQRVAAERLESIRESTGYMVRFDIRKGRHINFVTTGLLLRILQSNALLDGYTHIIIDEIHERDINSDFILMLLRHMREKRPDMRVILMSATLQAGEFQSYFGGAPLIQVEGQVFPVKEYFLEDLVPFAREHGCMTPLLKEAAGVLRSGESKGDGAVAQSGVGGLHAPVAVSDKDVSKTISPISRYGLLEASTPIDYPTIQFAIEQALRMIDIAESSILVFLPGWEEIRKARDVLEHNRSYYVLPLHSAVSAESQLKCFLPSPPGKIKIILSTNIAESGVTIDDVGVVIDTGRMKQRAHATRERAFLKKSDPRGYDSCRVQDTQVAAPSPSVPESAQGTYSHLLNIYSSRANCVQRRGRVGRTRPGLCIRLFSREHFRNLHEFQTPELLRMPLDKICLTILKLGVGAPQQFLKSAMEPPLEEEVESAMKRLHDLGATNERGELTPLGQRLAKLPVDPTIGKTILLGVAFRCLDSALTIAATSEDGVFARSFDTRLGSRLNREDLSCNTLSDVLASVNGYNYWVSLCRGGAHGRVAGQIRDRHLSVAALTQTALLKQQYCNVLVDDGFIGEEARVLAVTDRRSVTSDQVGYTESSEYSCNSMDVGLLKCLLSASTLPKIAMITGSHVLRTMFDNFIPMSADSVLKMTGLTETSNPFVIYGGLAKFSDKGTLVAHHLTSVSLWSILLMSTRATRLDYDEELNLGIVSDWIFFHSSYATVELVRRFKVLLDRRLSRKFDDPADAVNNAQLDELCEIVREMVNTPYHPNRLHPESVVWGEPGKIISPDSGTNDDIAADTASAAETGNSEVCNVVA</sequence>
<reference evidence="13 14" key="1">
    <citation type="submission" date="2021-03" db="EMBL/GenBank/DDBJ databases">
        <title>Leishmania (Mundinia) martiniquensis Genome sequencing and assembly.</title>
        <authorList>
            <person name="Almutairi H."/>
            <person name="Gatherer D."/>
        </authorList>
    </citation>
    <scope>NUCLEOTIDE SEQUENCE [LARGE SCALE GENOMIC DNA]</scope>
    <source>
        <strain evidence="13">LSCM1</strain>
    </source>
</reference>
<dbReference type="CDD" id="cd18791">
    <property type="entry name" value="SF2_C_RHA"/>
    <property type="match status" value="1"/>
</dbReference>
<evidence type="ECO:0000256" key="2">
    <source>
        <dbReference type="ARBA" id="ARBA00012552"/>
    </source>
</evidence>
<dbReference type="PANTHER" id="PTHR18934:SF119">
    <property type="entry name" value="ATP-DEPENDENT RNA HELICASE A"/>
    <property type="match status" value="1"/>
</dbReference>
<feature type="compositionally biased region" description="Basic residues" evidence="9">
    <location>
        <begin position="673"/>
        <end position="682"/>
    </location>
</feature>
<dbReference type="InterPro" id="IPR011545">
    <property type="entry name" value="DEAD/DEAH_box_helicase_dom"/>
</dbReference>
<feature type="region of interest" description="Disordered" evidence="9">
    <location>
        <begin position="662"/>
        <end position="700"/>
    </location>
</feature>
<feature type="domain" description="DRBM" evidence="10">
    <location>
        <begin position="1178"/>
        <end position="1249"/>
    </location>
</feature>
<dbReference type="SMART" id="SM00490">
    <property type="entry name" value="HELICc"/>
    <property type="match status" value="1"/>
</dbReference>
<keyword evidence="4" id="KW-0378">Hydrolase</keyword>
<evidence type="ECO:0000256" key="8">
    <source>
        <dbReference type="PROSITE-ProRule" id="PRU00266"/>
    </source>
</evidence>
<dbReference type="PANTHER" id="PTHR18934">
    <property type="entry name" value="ATP-DEPENDENT RNA HELICASE"/>
    <property type="match status" value="1"/>
</dbReference>
<dbReference type="InterPro" id="IPR058737">
    <property type="entry name" value="DSRM_REH2"/>
</dbReference>
<dbReference type="SUPFAM" id="SSF52540">
    <property type="entry name" value="P-loop containing nucleoside triphosphate hydrolases"/>
    <property type="match status" value="1"/>
</dbReference>
<evidence type="ECO:0000256" key="7">
    <source>
        <dbReference type="ARBA" id="ARBA00047984"/>
    </source>
</evidence>
<dbReference type="Pfam" id="PF04408">
    <property type="entry name" value="WHD_HA2"/>
    <property type="match status" value="1"/>
</dbReference>
<name>A0A836H0Y8_9TRYP</name>
<dbReference type="CDD" id="cd17917">
    <property type="entry name" value="DEXHc_RHA-like"/>
    <property type="match status" value="1"/>
</dbReference>
<feature type="region of interest" description="Disordered" evidence="9">
    <location>
        <begin position="849"/>
        <end position="943"/>
    </location>
</feature>
<dbReference type="PROSITE" id="PS51192">
    <property type="entry name" value="HELICASE_ATP_BIND_1"/>
    <property type="match status" value="1"/>
</dbReference>
<dbReference type="SMART" id="SM00487">
    <property type="entry name" value="DEXDc"/>
    <property type="match status" value="1"/>
</dbReference>
<feature type="domain" description="Helicase ATP-binding" evidence="11">
    <location>
        <begin position="1577"/>
        <end position="1742"/>
    </location>
</feature>
<dbReference type="Gene3D" id="3.30.160.20">
    <property type="match status" value="1"/>
</dbReference>
<evidence type="ECO:0000259" key="10">
    <source>
        <dbReference type="PROSITE" id="PS50137"/>
    </source>
</evidence>
<feature type="region of interest" description="Disordered" evidence="9">
    <location>
        <begin position="1497"/>
        <end position="1535"/>
    </location>
</feature>
<comment type="caution">
    <text evidence="13">The sequence shown here is derived from an EMBL/GenBank/DDBJ whole genome shotgun (WGS) entry which is preliminary data.</text>
</comment>
<protein>
    <recommendedName>
        <fullName evidence="2">RNA helicase</fullName>
        <ecNumber evidence="2">3.6.4.13</ecNumber>
    </recommendedName>
</protein>
<feature type="compositionally biased region" description="Low complexity" evidence="9">
    <location>
        <begin position="1497"/>
        <end position="1510"/>
    </location>
</feature>
<keyword evidence="5" id="KW-0347">Helicase</keyword>
<feature type="compositionally biased region" description="Basic and acidic residues" evidence="9">
    <location>
        <begin position="883"/>
        <end position="893"/>
    </location>
</feature>
<comment type="catalytic activity">
    <reaction evidence="7">
        <text>ATP + H2O = ADP + phosphate + H(+)</text>
        <dbReference type="Rhea" id="RHEA:13065"/>
        <dbReference type="ChEBI" id="CHEBI:15377"/>
        <dbReference type="ChEBI" id="CHEBI:15378"/>
        <dbReference type="ChEBI" id="CHEBI:30616"/>
        <dbReference type="ChEBI" id="CHEBI:43474"/>
        <dbReference type="ChEBI" id="CHEBI:456216"/>
        <dbReference type="EC" id="3.6.4.13"/>
    </reaction>
</comment>
<dbReference type="InterPro" id="IPR014720">
    <property type="entry name" value="dsRBD_dom"/>
</dbReference>
<comment type="similarity">
    <text evidence="1">Belongs to the DEAD box helicase family. DEAH subfamily.</text>
</comment>
<dbReference type="EMBL" id="JAFEUZ010000034">
    <property type="protein sequence ID" value="KAG5468370.1"/>
    <property type="molecule type" value="Genomic_DNA"/>
</dbReference>
<feature type="compositionally biased region" description="Low complexity" evidence="9">
    <location>
        <begin position="113"/>
        <end position="129"/>
    </location>
</feature>
<feature type="region of interest" description="Disordered" evidence="9">
    <location>
        <begin position="107"/>
        <end position="129"/>
    </location>
</feature>
<dbReference type="OrthoDB" id="5600252at2759"/>
<keyword evidence="8" id="KW-0694">RNA-binding</keyword>
<feature type="compositionally biased region" description="Low complexity" evidence="9">
    <location>
        <begin position="663"/>
        <end position="672"/>
    </location>
</feature>
<evidence type="ECO:0000313" key="14">
    <source>
        <dbReference type="Proteomes" id="UP000673552"/>
    </source>
</evidence>
<evidence type="ECO:0000259" key="12">
    <source>
        <dbReference type="PROSITE" id="PS51194"/>
    </source>
</evidence>
<proteinExistence type="inferred from homology"/>
<dbReference type="Pfam" id="PF00270">
    <property type="entry name" value="DEAD"/>
    <property type="match status" value="1"/>
</dbReference>
<dbReference type="GO" id="GO:0003724">
    <property type="term" value="F:RNA helicase activity"/>
    <property type="evidence" value="ECO:0007669"/>
    <property type="project" value="UniProtKB-EC"/>
</dbReference>
<evidence type="ECO:0000256" key="9">
    <source>
        <dbReference type="SAM" id="MobiDB-lite"/>
    </source>
</evidence>
<dbReference type="RefSeq" id="XP_067175308.1">
    <property type="nucleotide sequence ID" value="XM_067319933.1"/>
</dbReference>
<feature type="region of interest" description="Disordered" evidence="9">
    <location>
        <begin position="263"/>
        <end position="286"/>
    </location>
</feature>
<dbReference type="Proteomes" id="UP000673552">
    <property type="component" value="Chromosome 34"/>
</dbReference>
<evidence type="ECO:0000256" key="3">
    <source>
        <dbReference type="ARBA" id="ARBA00022741"/>
    </source>
</evidence>
<keyword evidence="3" id="KW-0547">Nucleotide-binding</keyword>
<dbReference type="SMART" id="SM00847">
    <property type="entry name" value="HA2"/>
    <property type="match status" value="1"/>
</dbReference>
<dbReference type="Gene3D" id="1.20.120.1080">
    <property type="match status" value="1"/>
</dbReference>
<dbReference type="InterPro" id="IPR014001">
    <property type="entry name" value="Helicase_ATP-bd"/>
</dbReference>
<dbReference type="Pfam" id="PF26536">
    <property type="entry name" value="DSRM_REH2"/>
    <property type="match status" value="5"/>
</dbReference>
<feature type="domain" description="Helicase C-terminal" evidence="12">
    <location>
        <begin position="1834"/>
        <end position="2035"/>
    </location>
</feature>
<accession>A0A836H0Y8</accession>
<dbReference type="PROSITE" id="PS51194">
    <property type="entry name" value="HELICASE_CTER"/>
    <property type="match status" value="1"/>
</dbReference>
<evidence type="ECO:0000259" key="11">
    <source>
        <dbReference type="PROSITE" id="PS51192"/>
    </source>
</evidence>
<dbReference type="GO" id="GO:0016787">
    <property type="term" value="F:hydrolase activity"/>
    <property type="evidence" value="ECO:0007669"/>
    <property type="project" value="UniProtKB-KW"/>
</dbReference>
<dbReference type="InterPro" id="IPR027417">
    <property type="entry name" value="P-loop_NTPase"/>
</dbReference>
<dbReference type="PROSITE" id="PS50137">
    <property type="entry name" value="DS_RBD"/>
    <property type="match status" value="1"/>
</dbReference>
<evidence type="ECO:0000313" key="13">
    <source>
        <dbReference type="EMBL" id="KAG5468370.1"/>
    </source>
</evidence>
<dbReference type="GO" id="GO:0005524">
    <property type="term" value="F:ATP binding"/>
    <property type="evidence" value="ECO:0007669"/>
    <property type="project" value="UniProtKB-KW"/>
</dbReference>
<dbReference type="KEGG" id="lmat:92512445"/>
<dbReference type="Gene3D" id="3.40.50.300">
    <property type="entry name" value="P-loop containing nucleotide triphosphate hydrolases"/>
    <property type="match status" value="2"/>
</dbReference>
<organism evidence="13 14">
    <name type="scientific">Leishmania martiniquensis</name>
    <dbReference type="NCBI Taxonomy" id="1580590"/>
    <lineage>
        <taxon>Eukaryota</taxon>
        <taxon>Discoba</taxon>
        <taxon>Euglenozoa</taxon>
        <taxon>Kinetoplastea</taxon>
        <taxon>Metakinetoplastina</taxon>
        <taxon>Trypanosomatida</taxon>
        <taxon>Trypanosomatidae</taxon>
        <taxon>Leishmaniinae</taxon>
        <taxon>Leishmania</taxon>
    </lineage>
</organism>